<evidence type="ECO:0000313" key="3">
    <source>
        <dbReference type="Proteomes" id="UP000275267"/>
    </source>
</evidence>
<feature type="region of interest" description="Disordered" evidence="1">
    <location>
        <begin position="51"/>
        <end position="102"/>
    </location>
</feature>
<accession>A0A3L6TA45</accession>
<dbReference type="EMBL" id="PQIB02000002">
    <property type="protein sequence ID" value="RLN35171.1"/>
    <property type="molecule type" value="Genomic_DNA"/>
</dbReference>
<dbReference type="GO" id="GO:0016746">
    <property type="term" value="F:acyltransferase activity"/>
    <property type="evidence" value="ECO:0007669"/>
    <property type="project" value="UniProtKB-KW"/>
</dbReference>
<proteinExistence type="predicted"/>
<sequence>MVAGDGGGLLAGRQGGGSLQPRAVEDNRLACGWAGESRRVWPEVEVAGGTGATIEPGRWRGGEQRQRRQRQRQWLRGREPLEAKVAGGAGASRGDNGAGKKTKKLARGLFSLRNPVRSGWLVRLPKQQSSSSAKHSTHYLMSRLLLGHHPRLARLSGCIFHSLPDVYGLCGSRRTGAMTCPLTRRAQRWVYCFPLLLIPRWHVCLGADMYVALCVQLHRDRKPRKRWRQKIKYNDYDPMDKRWSHDTKYKGVPGYIATSLLNEMSFVEGWESKLFISKGCMKQSVWRENLDNNGKKSALLKSHEPVEAIKMIEKALSKNEIIADGMHILVGQRKLMIYILSSTKLPESVNFYNIYGTDYDTPHIIWFRVPEALSHVFTFRKNMYVDCEGSVPVESAKVDGLNAGKTWGCC</sequence>
<dbReference type="AlphaFoldDB" id="A0A3L6TA45"/>
<feature type="region of interest" description="Disordered" evidence="1">
    <location>
        <begin position="1"/>
        <end position="21"/>
    </location>
</feature>
<keyword evidence="3" id="KW-1185">Reference proteome</keyword>
<dbReference type="STRING" id="4540.A0A3L6TA45"/>
<evidence type="ECO:0000313" key="2">
    <source>
        <dbReference type="EMBL" id="RLN35171.1"/>
    </source>
</evidence>
<organism evidence="2 3">
    <name type="scientific">Panicum miliaceum</name>
    <name type="common">Proso millet</name>
    <name type="synonym">Broomcorn millet</name>
    <dbReference type="NCBI Taxonomy" id="4540"/>
    <lineage>
        <taxon>Eukaryota</taxon>
        <taxon>Viridiplantae</taxon>
        <taxon>Streptophyta</taxon>
        <taxon>Embryophyta</taxon>
        <taxon>Tracheophyta</taxon>
        <taxon>Spermatophyta</taxon>
        <taxon>Magnoliopsida</taxon>
        <taxon>Liliopsida</taxon>
        <taxon>Poales</taxon>
        <taxon>Poaceae</taxon>
        <taxon>PACMAD clade</taxon>
        <taxon>Panicoideae</taxon>
        <taxon>Panicodae</taxon>
        <taxon>Paniceae</taxon>
        <taxon>Panicinae</taxon>
        <taxon>Panicum</taxon>
        <taxon>Panicum sect. Panicum</taxon>
    </lineage>
</organism>
<gene>
    <name evidence="2" type="ORF">C2845_PM03G26350</name>
</gene>
<dbReference type="Proteomes" id="UP000275267">
    <property type="component" value="Unassembled WGS sequence"/>
</dbReference>
<reference evidence="3" key="1">
    <citation type="journal article" date="2019" name="Nat. Commun.">
        <title>The genome of broomcorn millet.</title>
        <authorList>
            <person name="Zou C."/>
            <person name="Miki D."/>
            <person name="Li D."/>
            <person name="Tang Q."/>
            <person name="Xiao L."/>
            <person name="Rajput S."/>
            <person name="Deng P."/>
            <person name="Jia W."/>
            <person name="Huang R."/>
            <person name="Zhang M."/>
            <person name="Sun Y."/>
            <person name="Hu J."/>
            <person name="Fu X."/>
            <person name="Schnable P.S."/>
            <person name="Li F."/>
            <person name="Zhang H."/>
            <person name="Feng B."/>
            <person name="Zhu X."/>
            <person name="Liu R."/>
            <person name="Schnable J.C."/>
            <person name="Zhu J.-K."/>
            <person name="Zhang H."/>
        </authorList>
    </citation>
    <scope>NUCLEOTIDE SEQUENCE [LARGE SCALE GENOMIC DNA]</scope>
</reference>
<name>A0A3L6TA45_PANMI</name>
<comment type="caution">
    <text evidence="2">The sequence shown here is derived from an EMBL/GenBank/DDBJ whole genome shotgun (WGS) entry which is preliminary data.</text>
</comment>
<protein>
    <submittedName>
        <fullName evidence="2">Lecithin-cholesterol acyltransferase-like 4</fullName>
    </submittedName>
</protein>
<feature type="compositionally biased region" description="Basic and acidic residues" evidence="1">
    <location>
        <begin position="57"/>
        <end position="66"/>
    </location>
</feature>
<feature type="compositionally biased region" description="Gly residues" evidence="1">
    <location>
        <begin position="1"/>
        <end position="18"/>
    </location>
</feature>
<evidence type="ECO:0000256" key="1">
    <source>
        <dbReference type="SAM" id="MobiDB-lite"/>
    </source>
</evidence>